<feature type="domain" description="FRG" evidence="1">
    <location>
        <begin position="146"/>
        <end position="241"/>
    </location>
</feature>
<reference evidence="2 3" key="1">
    <citation type="submission" date="2019-08" db="EMBL/GenBank/DDBJ databases">
        <authorList>
            <person name="Peeters C."/>
        </authorList>
    </citation>
    <scope>NUCLEOTIDE SEQUENCE [LARGE SCALE GENOMIC DNA]</scope>
    <source>
        <strain evidence="2 3">LMG 31111</strain>
    </source>
</reference>
<dbReference type="Proteomes" id="UP000383971">
    <property type="component" value="Unassembled WGS sequence"/>
</dbReference>
<dbReference type="Pfam" id="PF08867">
    <property type="entry name" value="FRG"/>
    <property type="match status" value="1"/>
</dbReference>
<evidence type="ECO:0000259" key="1">
    <source>
        <dbReference type="SMART" id="SM00901"/>
    </source>
</evidence>
<proteinExistence type="predicted"/>
<organism evidence="2 3">
    <name type="scientific">Pandoraea communis</name>
    <dbReference type="NCBI Taxonomy" id="2508297"/>
    <lineage>
        <taxon>Bacteria</taxon>
        <taxon>Pseudomonadati</taxon>
        <taxon>Pseudomonadota</taxon>
        <taxon>Betaproteobacteria</taxon>
        <taxon>Burkholderiales</taxon>
        <taxon>Burkholderiaceae</taxon>
        <taxon>Pandoraea</taxon>
    </lineage>
</organism>
<dbReference type="EMBL" id="CABPSE010000015">
    <property type="protein sequence ID" value="VVE36927.1"/>
    <property type="molecule type" value="Genomic_DNA"/>
</dbReference>
<dbReference type="InterPro" id="IPR014966">
    <property type="entry name" value="FRG-dom"/>
</dbReference>
<dbReference type="SMART" id="SM00901">
    <property type="entry name" value="FRG"/>
    <property type="match status" value="1"/>
</dbReference>
<keyword evidence="3" id="KW-1185">Reference proteome</keyword>
<dbReference type="AlphaFoldDB" id="A0A5E4XKT6"/>
<sequence length="369" mass="41353">MAITGQYLGQFENPHPNSFVMNIDADTPQHAIALVYKTATDRPYAMMMDVDTAAGPDRFVGKATAAWTLDENNIPHQIKMDRGFNLNIECARDQNTKKFSGKWYDSTGTNGSVKFETMWVGGELIKPTICQTWDDYKVWARDASENHGAIAFRGHGDSNFKLSTSLHRTGRCNLWRYNTGTLTEFMRHVDATTDFELSREKPNDFARLLGMAQHHGLPTPLLDWSESPYVAAFFALSDAIDIKANRKLTHMRVYALTREFAQANSPSIVGLLELEPAVRMLQVSAKYNPRLYAQQGLFTLSSVHDIEAFLYGTGKNNNKNYLMAADIPVSEIGVGISDLFYMGITASSLFPGLDGLCKRIRHQMFIGKV</sequence>
<name>A0A5E4XKT6_9BURK</name>
<gene>
    <name evidence="2" type="ORF">PCO31111_03956</name>
</gene>
<accession>A0A5E4XKT6</accession>
<evidence type="ECO:0000313" key="3">
    <source>
        <dbReference type="Proteomes" id="UP000383971"/>
    </source>
</evidence>
<evidence type="ECO:0000313" key="2">
    <source>
        <dbReference type="EMBL" id="VVE36927.1"/>
    </source>
</evidence>
<dbReference type="RefSeq" id="WP_150586393.1">
    <property type="nucleotide sequence ID" value="NZ_CABPSE010000015.1"/>
</dbReference>
<protein>
    <submittedName>
        <fullName evidence="2">FRG domain-containing protein</fullName>
    </submittedName>
</protein>